<feature type="domain" description="Transcription elongation factor GreA/GreB C-terminal" evidence="1">
    <location>
        <begin position="55"/>
        <end position="127"/>
    </location>
</feature>
<dbReference type="SUPFAM" id="SSF54534">
    <property type="entry name" value="FKBP-like"/>
    <property type="match status" value="1"/>
</dbReference>
<evidence type="ECO:0000259" key="2">
    <source>
        <dbReference type="Pfam" id="PF14760"/>
    </source>
</evidence>
<sequence>MIRHDNQPPIVISEAEHARLSNLAEANRHLPGVADYLLTELERATIASDSELGRDIVTMNTELEYRDESTGATRRVTLVYPEAQDIAAWKISVLTPVGAALIGLAAGQSIAFEDRTGETRRLTVTRIFERGT</sequence>
<dbReference type="NCBIfam" id="NF004396">
    <property type="entry name" value="PRK05753.1"/>
    <property type="match status" value="1"/>
</dbReference>
<feature type="domain" description="Regulator of nucleoside diphosphate kinase N-terminal" evidence="2">
    <location>
        <begin position="8"/>
        <end position="46"/>
    </location>
</feature>
<dbReference type="PIRSF" id="PIRSF006092">
    <property type="entry name" value="GreA_GreB"/>
    <property type="match status" value="1"/>
</dbReference>
<dbReference type="InterPro" id="IPR036953">
    <property type="entry name" value="GreA/GreB_C_sf"/>
</dbReference>
<accession>A0A4R6WZ04</accession>
<evidence type="ECO:0000313" key="3">
    <source>
        <dbReference type="EMBL" id="TDQ85489.1"/>
    </source>
</evidence>
<dbReference type="OrthoDB" id="192847at2"/>
<name>A0A4R6WZ04_9PROT</name>
<dbReference type="GO" id="GO:0016301">
    <property type="term" value="F:kinase activity"/>
    <property type="evidence" value="ECO:0007669"/>
    <property type="project" value="UniProtKB-KW"/>
</dbReference>
<comment type="caution">
    <text evidence="3">The sequence shown here is derived from an EMBL/GenBank/DDBJ whole genome shotgun (WGS) entry which is preliminary data.</text>
</comment>
<keyword evidence="3" id="KW-0808">Transferase</keyword>
<dbReference type="RefSeq" id="WP_133611704.1">
    <property type="nucleotide sequence ID" value="NZ_SNYW01000002.1"/>
</dbReference>
<dbReference type="GO" id="GO:0006354">
    <property type="term" value="P:DNA-templated transcription elongation"/>
    <property type="evidence" value="ECO:0007669"/>
    <property type="project" value="TreeGrafter"/>
</dbReference>
<gene>
    <name evidence="3" type="ORF">A8950_0276</name>
</gene>
<dbReference type="AlphaFoldDB" id="A0A4R6WZ04"/>
<dbReference type="PANTHER" id="PTHR30437:SF5">
    <property type="entry name" value="REGULATOR OF NUCLEOSIDE DIPHOSPHATE KINASE"/>
    <property type="match status" value="1"/>
</dbReference>
<organism evidence="3 4">
    <name type="scientific">Dongia mobilis</name>
    <dbReference type="NCBI Taxonomy" id="578943"/>
    <lineage>
        <taxon>Bacteria</taxon>
        <taxon>Pseudomonadati</taxon>
        <taxon>Pseudomonadota</taxon>
        <taxon>Alphaproteobacteria</taxon>
        <taxon>Rhodospirillales</taxon>
        <taxon>Dongiaceae</taxon>
        <taxon>Dongia</taxon>
    </lineage>
</organism>
<dbReference type="Pfam" id="PF01272">
    <property type="entry name" value="GreA_GreB"/>
    <property type="match status" value="1"/>
</dbReference>
<dbReference type="PANTHER" id="PTHR30437">
    <property type="entry name" value="TRANSCRIPTION ELONGATION FACTOR GREA"/>
    <property type="match status" value="1"/>
</dbReference>
<dbReference type="EMBL" id="SNYW01000002">
    <property type="protein sequence ID" value="TDQ85489.1"/>
    <property type="molecule type" value="Genomic_DNA"/>
</dbReference>
<dbReference type="Gene3D" id="1.10.286.20">
    <property type="match status" value="1"/>
</dbReference>
<dbReference type="GO" id="GO:0032784">
    <property type="term" value="P:regulation of DNA-templated transcription elongation"/>
    <property type="evidence" value="ECO:0007669"/>
    <property type="project" value="InterPro"/>
</dbReference>
<dbReference type="Proteomes" id="UP000295783">
    <property type="component" value="Unassembled WGS sequence"/>
</dbReference>
<keyword evidence="3" id="KW-0418">Kinase</keyword>
<evidence type="ECO:0000259" key="1">
    <source>
        <dbReference type="Pfam" id="PF01272"/>
    </source>
</evidence>
<evidence type="ECO:0000313" key="4">
    <source>
        <dbReference type="Proteomes" id="UP000295783"/>
    </source>
</evidence>
<dbReference type="GO" id="GO:0003677">
    <property type="term" value="F:DNA binding"/>
    <property type="evidence" value="ECO:0007669"/>
    <property type="project" value="InterPro"/>
</dbReference>
<protein>
    <submittedName>
        <fullName evidence="3">Regulator of nucleoside diphosphate kinase</fullName>
    </submittedName>
</protein>
<dbReference type="InterPro" id="IPR029462">
    <property type="entry name" value="Rnk_N"/>
</dbReference>
<dbReference type="InterPro" id="IPR023459">
    <property type="entry name" value="Tscrpt_elong_fac_GreA/B_fam"/>
</dbReference>
<dbReference type="GO" id="GO:0070063">
    <property type="term" value="F:RNA polymerase binding"/>
    <property type="evidence" value="ECO:0007669"/>
    <property type="project" value="InterPro"/>
</dbReference>
<keyword evidence="4" id="KW-1185">Reference proteome</keyword>
<dbReference type="Pfam" id="PF14760">
    <property type="entry name" value="Rnk_N"/>
    <property type="match status" value="1"/>
</dbReference>
<dbReference type="InterPro" id="IPR001437">
    <property type="entry name" value="Tscrpt_elong_fac_GreA/B_C"/>
</dbReference>
<reference evidence="3 4" key="1">
    <citation type="submission" date="2019-03" db="EMBL/GenBank/DDBJ databases">
        <title>Genomic Encyclopedia of Type Strains, Phase III (KMG-III): the genomes of soil and plant-associated and newly described type strains.</title>
        <authorList>
            <person name="Whitman W."/>
        </authorList>
    </citation>
    <scope>NUCLEOTIDE SEQUENCE [LARGE SCALE GENOMIC DNA]</scope>
    <source>
        <strain evidence="3 4">CGMCC 1.7660</strain>
    </source>
</reference>
<proteinExistence type="predicted"/>
<dbReference type="Gene3D" id="3.10.50.30">
    <property type="entry name" value="Transcription elongation factor, GreA/GreB, C-terminal domain"/>
    <property type="match status" value="1"/>
</dbReference>